<protein>
    <submittedName>
        <fullName evidence="4">RNA-binding protein</fullName>
    </submittedName>
</protein>
<organism evidence="4 5">
    <name type="scientific">Natronolimnobius baerhuensis</name>
    <dbReference type="NCBI Taxonomy" id="253108"/>
    <lineage>
        <taxon>Archaea</taxon>
        <taxon>Methanobacteriati</taxon>
        <taxon>Methanobacteriota</taxon>
        <taxon>Stenosarchaea group</taxon>
        <taxon>Halobacteria</taxon>
        <taxon>Halobacteriales</taxon>
        <taxon>Natrialbaceae</taxon>
        <taxon>Natronolimnobius</taxon>
    </lineage>
</organism>
<dbReference type="OrthoDB" id="157176at2157"/>
<dbReference type="Proteomes" id="UP000196084">
    <property type="component" value="Unassembled WGS sequence"/>
</dbReference>
<feature type="domain" description="TRAM" evidence="3">
    <location>
        <begin position="50"/>
        <end position="116"/>
    </location>
</feature>
<sequence>MLGTTSLVLGTIVGVIFLTWLVRRFRGGGTSAAKRESQARHQEAQQRDPPVDIGDTHTVAVHEFTEHHTGEQQAVCKIEGFVVFVEDIPADLEAGDTLEAKILSFNRGHTSATAAFQGRA</sequence>
<evidence type="ECO:0000313" key="5">
    <source>
        <dbReference type="Proteomes" id="UP000196084"/>
    </source>
</evidence>
<dbReference type="Gene3D" id="2.40.50.140">
    <property type="entry name" value="Nucleic acid-binding proteins"/>
    <property type="match status" value="1"/>
</dbReference>
<gene>
    <name evidence="4" type="ORF">B2G88_11005</name>
</gene>
<reference evidence="4 5" key="1">
    <citation type="submission" date="2017-02" db="EMBL/GenBank/DDBJ databases">
        <title>Natronthermophilus aegyptiacus gen. nov.,sp. nov., an aerobic, extremely halophilic alkalithermophilic archaeon isolated from the athalassohaline Wadi An Natrun, Egypt.</title>
        <authorList>
            <person name="Zhao B."/>
        </authorList>
    </citation>
    <scope>NUCLEOTIDE SEQUENCE [LARGE SCALE GENOMIC DNA]</scope>
    <source>
        <strain evidence="4 5">CGMCC 1.3597</strain>
    </source>
</reference>
<dbReference type="PROSITE" id="PS50926">
    <property type="entry name" value="TRAM"/>
    <property type="match status" value="1"/>
</dbReference>
<proteinExistence type="predicted"/>
<keyword evidence="2" id="KW-1133">Transmembrane helix</keyword>
<keyword evidence="5" id="KW-1185">Reference proteome</keyword>
<feature type="region of interest" description="Disordered" evidence="1">
    <location>
        <begin position="31"/>
        <end position="54"/>
    </location>
</feature>
<dbReference type="InterPro" id="IPR002792">
    <property type="entry name" value="TRAM_dom"/>
</dbReference>
<comment type="caution">
    <text evidence="4">The sequence shown here is derived from an EMBL/GenBank/DDBJ whole genome shotgun (WGS) entry which is preliminary data.</text>
</comment>
<evidence type="ECO:0000256" key="2">
    <source>
        <dbReference type="SAM" id="Phobius"/>
    </source>
</evidence>
<name>A0A202E9J9_9EURY</name>
<dbReference type="AlphaFoldDB" id="A0A202E9J9"/>
<feature type="compositionally biased region" description="Basic and acidic residues" evidence="1">
    <location>
        <begin position="33"/>
        <end position="50"/>
    </location>
</feature>
<dbReference type="EMBL" id="MWPH01000002">
    <property type="protein sequence ID" value="OVE84889.1"/>
    <property type="molecule type" value="Genomic_DNA"/>
</dbReference>
<feature type="transmembrane region" description="Helical" evidence="2">
    <location>
        <begin position="6"/>
        <end position="25"/>
    </location>
</feature>
<keyword evidence="2" id="KW-0812">Transmembrane</keyword>
<dbReference type="InterPro" id="IPR012340">
    <property type="entry name" value="NA-bd_OB-fold"/>
</dbReference>
<dbReference type="RefSeq" id="WP_054862574.1">
    <property type="nucleotide sequence ID" value="NZ_MWPH01000002.1"/>
</dbReference>
<evidence type="ECO:0000256" key="1">
    <source>
        <dbReference type="SAM" id="MobiDB-lite"/>
    </source>
</evidence>
<keyword evidence="2" id="KW-0472">Membrane</keyword>
<evidence type="ECO:0000259" key="3">
    <source>
        <dbReference type="PROSITE" id="PS50926"/>
    </source>
</evidence>
<accession>A0A202E9J9</accession>
<evidence type="ECO:0000313" key="4">
    <source>
        <dbReference type="EMBL" id="OVE84889.1"/>
    </source>
</evidence>